<dbReference type="EMBL" id="CM009755">
    <property type="protein sequence ID" value="PUZ46856.1"/>
    <property type="molecule type" value="Genomic_DNA"/>
</dbReference>
<feature type="region of interest" description="Disordered" evidence="1">
    <location>
        <begin position="1"/>
        <end position="93"/>
    </location>
</feature>
<proteinExistence type="predicted"/>
<dbReference type="AlphaFoldDB" id="A0A2T7CU42"/>
<protein>
    <submittedName>
        <fullName evidence="2">Uncharacterized protein</fullName>
    </submittedName>
</protein>
<name>A0A2T7CU42_9POAL</name>
<gene>
    <name evidence="2" type="ORF">GQ55_7G116200</name>
</gene>
<organism evidence="2 3">
    <name type="scientific">Panicum hallii var. hallii</name>
    <dbReference type="NCBI Taxonomy" id="1504633"/>
    <lineage>
        <taxon>Eukaryota</taxon>
        <taxon>Viridiplantae</taxon>
        <taxon>Streptophyta</taxon>
        <taxon>Embryophyta</taxon>
        <taxon>Tracheophyta</taxon>
        <taxon>Spermatophyta</taxon>
        <taxon>Magnoliopsida</taxon>
        <taxon>Liliopsida</taxon>
        <taxon>Poales</taxon>
        <taxon>Poaceae</taxon>
        <taxon>PACMAD clade</taxon>
        <taxon>Panicoideae</taxon>
        <taxon>Panicodae</taxon>
        <taxon>Paniceae</taxon>
        <taxon>Panicinae</taxon>
        <taxon>Panicum</taxon>
        <taxon>Panicum sect. Panicum</taxon>
    </lineage>
</organism>
<evidence type="ECO:0000256" key="1">
    <source>
        <dbReference type="SAM" id="MobiDB-lite"/>
    </source>
</evidence>
<keyword evidence="3" id="KW-1185">Reference proteome</keyword>
<reference evidence="2 3" key="1">
    <citation type="submission" date="2018-04" db="EMBL/GenBank/DDBJ databases">
        <title>WGS assembly of Panicum hallii var. hallii HAL2.</title>
        <authorList>
            <person name="Lovell J."/>
            <person name="Jenkins J."/>
            <person name="Lowry D."/>
            <person name="Mamidi S."/>
            <person name="Sreedasyam A."/>
            <person name="Weng X."/>
            <person name="Barry K."/>
            <person name="Bonette J."/>
            <person name="Campitelli B."/>
            <person name="Daum C."/>
            <person name="Gordon S."/>
            <person name="Gould B."/>
            <person name="Lipzen A."/>
            <person name="MacQueen A."/>
            <person name="Palacio-Mejia J."/>
            <person name="Plott C."/>
            <person name="Shakirov E."/>
            <person name="Shu S."/>
            <person name="Yoshinaga Y."/>
            <person name="Zane M."/>
            <person name="Rokhsar D."/>
            <person name="Grimwood J."/>
            <person name="Schmutz J."/>
            <person name="Juenger T."/>
        </authorList>
    </citation>
    <scope>NUCLEOTIDE SEQUENCE [LARGE SCALE GENOMIC DNA]</scope>
    <source>
        <strain evidence="3">cv. HAL2</strain>
    </source>
</reference>
<sequence length="93" mass="9369">MAIQTSPSRSRPPKPPPPAGSRTPSPPPEPPHAALGGSPPRPCCPHAACPQPKSPTGNRHRGTGEETKNLAAASPCAGSSSRAPHYPAAGNLT</sequence>
<feature type="compositionally biased region" description="Pro residues" evidence="1">
    <location>
        <begin position="13"/>
        <end position="31"/>
    </location>
</feature>
<accession>A0A2T7CU42</accession>
<dbReference type="Gramene" id="PUZ46856">
    <property type="protein sequence ID" value="PUZ46856"/>
    <property type="gene ID" value="GQ55_7G116200"/>
</dbReference>
<evidence type="ECO:0000313" key="3">
    <source>
        <dbReference type="Proteomes" id="UP000244336"/>
    </source>
</evidence>
<dbReference type="Proteomes" id="UP000244336">
    <property type="component" value="Chromosome 7"/>
</dbReference>
<evidence type="ECO:0000313" key="2">
    <source>
        <dbReference type="EMBL" id="PUZ46856.1"/>
    </source>
</evidence>